<dbReference type="SUPFAM" id="SSF52540">
    <property type="entry name" value="P-loop containing nucleoside triphosphate hydrolases"/>
    <property type="match status" value="1"/>
</dbReference>
<proteinExistence type="predicted"/>
<comment type="caution">
    <text evidence="1">The sequence shown here is derived from an EMBL/GenBank/DDBJ whole genome shotgun (WGS) entry which is preliminary data.</text>
</comment>
<gene>
    <name evidence="1" type="ORF">RchiOBHm_Chr2g0093951</name>
</gene>
<accession>A0A2P6RKE4</accession>
<keyword evidence="2" id="KW-1185">Reference proteome</keyword>
<organism evidence="1 2">
    <name type="scientific">Rosa chinensis</name>
    <name type="common">China rose</name>
    <dbReference type="NCBI Taxonomy" id="74649"/>
    <lineage>
        <taxon>Eukaryota</taxon>
        <taxon>Viridiplantae</taxon>
        <taxon>Streptophyta</taxon>
        <taxon>Embryophyta</taxon>
        <taxon>Tracheophyta</taxon>
        <taxon>Spermatophyta</taxon>
        <taxon>Magnoliopsida</taxon>
        <taxon>eudicotyledons</taxon>
        <taxon>Gunneridae</taxon>
        <taxon>Pentapetalae</taxon>
        <taxon>rosids</taxon>
        <taxon>fabids</taxon>
        <taxon>Rosales</taxon>
        <taxon>Rosaceae</taxon>
        <taxon>Rosoideae</taxon>
        <taxon>Rosoideae incertae sedis</taxon>
        <taxon>Rosa</taxon>
    </lineage>
</organism>
<dbReference type="AlphaFoldDB" id="A0A2P6RKE4"/>
<dbReference type="Proteomes" id="UP000238479">
    <property type="component" value="Chromosome 2"/>
</dbReference>
<dbReference type="Gramene" id="PRQ46898">
    <property type="protein sequence ID" value="PRQ46898"/>
    <property type="gene ID" value="RchiOBHm_Chr2g0093951"/>
</dbReference>
<dbReference type="InterPro" id="IPR027417">
    <property type="entry name" value="P-loop_NTPase"/>
</dbReference>
<dbReference type="GO" id="GO:0016787">
    <property type="term" value="F:hydrolase activity"/>
    <property type="evidence" value="ECO:0007669"/>
    <property type="project" value="UniProtKB-KW"/>
</dbReference>
<dbReference type="EMBL" id="PDCK01000040">
    <property type="protein sequence ID" value="PRQ46898.1"/>
    <property type="molecule type" value="Genomic_DNA"/>
</dbReference>
<dbReference type="STRING" id="74649.A0A2P6RKE4"/>
<evidence type="ECO:0000313" key="2">
    <source>
        <dbReference type="Proteomes" id="UP000238479"/>
    </source>
</evidence>
<name>A0A2P6RKE4_ROSCH</name>
<reference evidence="1 2" key="1">
    <citation type="journal article" date="2018" name="Nat. Genet.">
        <title>The Rosa genome provides new insights in the design of modern roses.</title>
        <authorList>
            <person name="Bendahmane M."/>
        </authorList>
    </citation>
    <scope>NUCLEOTIDE SEQUENCE [LARGE SCALE GENOMIC DNA]</scope>
    <source>
        <strain evidence="2">cv. Old Blush</strain>
    </source>
</reference>
<protein>
    <submittedName>
        <fullName evidence="1">Putative P-loop containing nucleoside triphosphate hydrolase</fullName>
    </submittedName>
</protein>
<evidence type="ECO:0000313" key="1">
    <source>
        <dbReference type="EMBL" id="PRQ46898.1"/>
    </source>
</evidence>
<dbReference type="Gene3D" id="1.10.8.430">
    <property type="entry name" value="Helical domain of apoptotic protease-activating factors"/>
    <property type="match status" value="1"/>
</dbReference>
<dbReference type="InterPro" id="IPR042197">
    <property type="entry name" value="Apaf_helical"/>
</dbReference>
<keyword evidence="1" id="KW-0378">Hydrolase</keyword>
<sequence>MALLCHSAGLAYFDKEDRNKSRMREGMTEFTTEARQIVSHCSGSPLAITVVGKSLCGKPAHVWRRKAFELDYHNTILDTDITLLSCLQSTFEDMDKELQAAYLDLAVLPNKFLDCLGTAVDVWAELQSHLLDNVLFCTTTFHELSAWHLVFLQYSSDKRFFQNERIDDYWFRHVRLVQRVCLLPSQFGSNRRETEIDFRSIWKKYSQVVERTEGSAIEGAATVYLNRNVVCGK</sequence>